<protein>
    <submittedName>
        <fullName evidence="2">Uncharacterized protein</fullName>
    </submittedName>
</protein>
<dbReference type="RefSeq" id="WP_202767654.1">
    <property type="nucleotide sequence ID" value="NZ_JAESWA010000022.1"/>
</dbReference>
<feature type="coiled-coil region" evidence="1">
    <location>
        <begin position="2"/>
        <end position="36"/>
    </location>
</feature>
<evidence type="ECO:0000313" key="3">
    <source>
        <dbReference type="Proteomes" id="UP000623681"/>
    </source>
</evidence>
<proteinExistence type="predicted"/>
<organism evidence="2 3">
    <name type="scientific">Clostridium paridis</name>
    <dbReference type="NCBI Taxonomy" id="2803863"/>
    <lineage>
        <taxon>Bacteria</taxon>
        <taxon>Bacillati</taxon>
        <taxon>Bacillota</taxon>
        <taxon>Clostridia</taxon>
        <taxon>Eubacteriales</taxon>
        <taxon>Clostridiaceae</taxon>
        <taxon>Clostridium</taxon>
    </lineage>
</organism>
<dbReference type="EMBL" id="JAESWA010000022">
    <property type="protein sequence ID" value="MBL4932288.1"/>
    <property type="molecule type" value="Genomic_DNA"/>
</dbReference>
<dbReference type="Proteomes" id="UP000623681">
    <property type="component" value="Unassembled WGS sequence"/>
</dbReference>
<evidence type="ECO:0000256" key="1">
    <source>
        <dbReference type="SAM" id="Coils"/>
    </source>
</evidence>
<keyword evidence="3" id="KW-1185">Reference proteome</keyword>
<name>A0A937FFL1_9CLOT</name>
<accession>A0A937FFL1</accession>
<dbReference type="AlphaFoldDB" id="A0A937FFL1"/>
<sequence>MNNARRKRIEEVMIKLEELKSEIEEIGTEEAEYRDNMPENLMCSEKYEKADTACDNLDGAFEDLGEVINYLSEAME</sequence>
<reference evidence="2" key="1">
    <citation type="submission" date="2021-01" db="EMBL/GenBank/DDBJ databases">
        <title>Genome public.</title>
        <authorList>
            <person name="Liu C."/>
            <person name="Sun Q."/>
        </authorList>
    </citation>
    <scope>NUCLEOTIDE SEQUENCE</scope>
    <source>
        <strain evidence="2">YIM B02565</strain>
    </source>
</reference>
<evidence type="ECO:0000313" key="2">
    <source>
        <dbReference type="EMBL" id="MBL4932288.1"/>
    </source>
</evidence>
<gene>
    <name evidence="2" type="ORF">JK634_10755</name>
</gene>
<comment type="caution">
    <text evidence="2">The sequence shown here is derived from an EMBL/GenBank/DDBJ whole genome shotgun (WGS) entry which is preliminary data.</text>
</comment>
<keyword evidence="1" id="KW-0175">Coiled coil</keyword>